<dbReference type="Proteomes" id="UP001403385">
    <property type="component" value="Unassembled WGS sequence"/>
</dbReference>
<dbReference type="InterPro" id="IPR039425">
    <property type="entry name" value="RNA_pol_sigma-70-like"/>
</dbReference>
<keyword evidence="5" id="KW-1133">Transmembrane helix</keyword>
<dbReference type="EMBL" id="JBDKWZ010000001">
    <property type="protein sequence ID" value="MEN7546330.1"/>
    <property type="molecule type" value="Genomic_DNA"/>
</dbReference>
<reference evidence="8 9" key="1">
    <citation type="submission" date="2024-04" db="EMBL/GenBank/DDBJ databases">
        <title>Novel genus in family Flammeovirgaceae.</title>
        <authorList>
            <person name="Nguyen T.H."/>
            <person name="Vuong T.Q."/>
            <person name="Le H."/>
            <person name="Kim S.-G."/>
        </authorList>
    </citation>
    <scope>NUCLEOTIDE SEQUENCE [LARGE SCALE GENOMIC DNA]</scope>
    <source>
        <strain evidence="8 9">JCM 23209</strain>
    </source>
</reference>
<dbReference type="InterPro" id="IPR013325">
    <property type="entry name" value="RNA_pol_sigma_r2"/>
</dbReference>
<dbReference type="Gene3D" id="1.10.1740.10">
    <property type="match status" value="1"/>
</dbReference>
<keyword evidence="5" id="KW-0472">Membrane</keyword>
<keyword evidence="4" id="KW-0804">Transcription</keyword>
<accession>A0AAW9S1Q1</accession>
<name>A0AAW9S1Q1_9BACT</name>
<dbReference type="InterPro" id="IPR036388">
    <property type="entry name" value="WH-like_DNA-bd_sf"/>
</dbReference>
<dbReference type="GO" id="GO:0016987">
    <property type="term" value="F:sigma factor activity"/>
    <property type="evidence" value="ECO:0007669"/>
    <property type="project" value="UniProtKB-KW"/>
</dbReference>
<keyword evidence="2" id="KW-0805">Transcription regulation</keyword>
<dbReference type="InterPro" id="IPR013249">
    <property type="entry name" value="RNA_pol_sigma70_r4_t2"/>
</dbReference>
<dbReference type="NCBIfam" id="TIGR02985">
    <property type="entry name" value="Sig70_bacteroi1"/>
    <property type="match status" value="1"/>
</dbReference>
<evidence type="ECO:0000256" key="4">
    <source>
        <dbReference type="ARBA" id="ARBA00023163"/>
    </source>
</evidence>
<sequence length="197" mass="23317">MKKQPTYPDHELFEQIKQGSTTCLEVLFERYYNRLCEFAEIFVKSPDFAQEIVSDVFLKLWEKKEHIIIHKNLKTYLFTSTRNHCLNFLKKEKVQLEQLDSQASLPSQQAEAEASMNYNELMNAFEKLVEEMPSQRKTVYKLNKIEGLKYKEIAELLSISITTVQSHMVKANKFMTEKFVQIHPLSLIFYFLVFPFL</sequence>
<dbReference type="SUPFAM" id="SSF88659">
    <property type="entry name" value="Sigma3 and sigma4 domains of RNA polymerase sigma factors"/>
    <property type="match status" value="1"/>
</dbReference>
<dbReference type="PANTHER" id="PTHR43133">
    <property type="entry name" value="RNA POLYMERASE ECF-TYPE SIGMA FACTO"/>
    <property type="match status" value="1"/>
</dbReference>
<feature type="transmembrane region" description="Helical" evidence="5">
    <location>
        <begin position="179"/>
        <end position="196"/>
    </location>
</feature>
<gene>
    <name evidence="8" type="ORF">AAG747_00330</name>
</gene>
<dbReference type="Pfam" id="PF08281">
    <property type="entry name" value="Sigma70_r4_2"/>
    <property type="match status" value="1"/>
</dbReference>
<dbReference type="NCBIfam" id="TIGR02937">
    <property type="entry name" value="sigma70-ECF"/>
    <property type="match status" value="1"/>
</dbReference>
<dbReference type="InterPro" id="IPR014327">
    <property type="entry name" value="RNA_pol_sigma70_bacteroid"/>
</dbReference>
<evidence type="ECO:0000313" key="9">
    <source>
        <dbReference type="Proteomes" id="UP001403385"/>
    </source>
</evidence>
<dbReference type="Gene3D" id="1.10.10.10">
    <property type="entry name" value="Winged helix-like DNA-binding domain superfamily/Winged helix DNA-binding domain"/>
    <property type="match status" value="1"/>
</dbReference>
<comment type="caution">
    <text evidence="8">The sequence shown here is derived from an EMBL/GenBank/DDBJ whole genome shotgun (WGS) entry which is preliminary data.</text>
</comment>
<dbReference type="Pfam" id="PF04542">
    <property type="entry name" value="Sigma70_r2"/>
    <property type="match status" value="1"/>
</dbReference>
<dbReference type="InterPro" id="IPR007627">
    <property type="entry name" value="RNA_pol_sigma70_r2"/>
</dbReference>
<proteinExistence type="inferred from homology"/>
<dbReference type="InterPro" id="IPR014284">
    <property type="entry name" value="RNA_pol_sigma-70_dom"/>
</dbReference>
<organism evidence="8 9">
    <name type="scientific">Rapidithrix thailandica</name>
    <dbReference type="NCBI Taxonomy" id="413964"/>
    <lineage>
        <taxon>Bacteria</taxon>
        <taxon>Pseudomonadati</taxon>
        <taxon>Bacteroidota</taxon>
        <taxon>Cytophagia</taxon>
        <taxon>Cytophagales</taxon>
        <taxon>Flammeovirgaceae</taxon>
        <taxon>Rapidithrix</taxon>
    </lineage>
</organism>
<dbReference type="SUPFAM" id="SSF88946">
    <property type="entry name" value="Sigma2 domain of RNA polymerase sigma factors"/>
    <property type="match status" value="1"/>
</dbReference>
<evidence type="ECO:0000259" key="7">
    <source>
        <dbReference type="Pfam" id="PF08281"/>
    </source>
</evidence>
<keyword evidence="9" id="KW-1185">Reference proteome</keyword>
<dbReference type="PANTHER" id="PTHR43133:SF46">
    <property type="entry name" value="RNA POLYMERASE SIGMA-70 FACTOR ECF SUBFAMILY"/>
    <property type="match status" value="1"/>
</dbReference>
<feature type="domain" description="RNA polymerase sigma factor 70 region 4 type 2" evidence="7">
    <location>
        <begin position="124"/>
        <end position="171"/>
    </location>
</feature>
<dbReference type="InterPro" id="IPR013324">
    <property type="entry name" value="RNA_pol_sigma_r3/r4-like"/>
</dbReference>
<evidence type="ECO:0000256" key="1">
    <source>
        <dbReference type="ARBA" id="ARBA00010641"/>
    </source>
</evidence>
<dbReference type="AlphaFoldDB" id="A0AAW9S1Q1"/>
<dbReference type="RefSeq" id="WP_346819118.1">
    <property type="nucleotide sequence ID" value="NZ_JBDKWZ010000001.1"/>
</dbReference>
<dbReference type="GO" id="GO:0006352">
    <property type="term" value="P:DNA-templated transcription initiation"/>
    <property type="evidence" value="ECO:0007669"/>
    <property type="project" value="InterPro"/>
</dbReference>
<evidence type="ECO:0000256" key="5">
    <source>
        <dbReference type="SAM" id="Phobius"/>
    </source>
</evidence>
<comment type="similarity">
    <text evidence="1">Belongs to the sigma-70 factor family. ECF subfamily.</text>
</comment>
<keyword evidence="5" id="KW-0812">Transmembrane</keyword>
<evidence type="ECO:0000259" key="6">
    <source>
        <dbReference type="Pfam" id="PF04542"/>
    </source>
</evidence>
<protein>
    <submittedName>
        <fullName evidence="8">RNA polymerase sigma-70 factor</fullName>
    </submittedName>
</protein>
<dbReference type="GO" id="GO:0003677">
    <property type="term" value="F:DNA binding"/>
    <property type="evidence" value="ECO:0007669"/>
    <property type="project" value="InterPro"/>
</dbReference>
<evidence type="ECO:0000256" key="3">
    <source>
        <dbReference type="ARBA" id="ARBA00023082"/>
    </source>
</evidence>
<keyword evidence="3" id="KW-0731">Sigma factor</keyword>
<evidence type="ECO:0000313" key="8">
    <source>
        <dbReference type="EMBL" id="MEN7546330.1"/>
    </source>
</evidence>
<evidence type="ECO:0000256" key="2">
    <source>
        <dbReference type="ARBA" id="ARBA00023015"/>
    </source>
</evidence>
<feature type="domain" description="RNA polymerase sigma-70 region 2" evidence="6">
    <location>
        <begin position="27"/>
        <end position="93"/>
    </location>
</feature>